<keyword evidence="17" id="KW-1185">Reference proteome</keyword>
<evidence type="ECO:0000259" key="15">
    <source>
        <dbReference type="Pfam" id="PF18429"/>
    </source>
</evidence>
<keyword evidence="7" id="KW-0479">Metal-binding</keyword>
<evidence type="ECO:0000256" key="8">
    <source>
        <dbReference type="ARBA" id="ARBA00022801"/>
    </source>
</evidence>
<feature type="active site" description="Proton donor" evidence="14">
    <location>
        <position position="113"/>
    </location>
</feature>
<dbReference type="InterPro" id="IPR041449">
    <property type="entry name" value="SerB_N"/>
</dbReference>
<dbReference type="Proteomes" id="UP000094936">
    <property type="component" value="Unassembled WGS sequence"/>
</dbReference>
<dbReference type="STRING" id="1080227.A8L45_09555"/>
<dbReference type="OrthoDB" id="9792539at2"/>
<dbReference type="NCBIfam" id="NF008350">
    <property type="entry name" value="PRK11133.1"/>
    <property type="match status" value="1"/>
</dbReference>
<evidence type="ECO:0000256" key="5">
    <source>
        <dbReference type="ARBA" id="ARBA00015196"/>
    </source>
</evidence>
<dbReference type="SFLD" id="SFLDS00003">
    <property type="entry name" value="Haloacid_Dehalogenase"/>
    <property type="match status" value="1"/>
</dbReference>
<name>A0A1C3EK63_9GAMM</name>
<evidence type="ECO:0000256" key="7">
    <source>
        <dbReference type="ARBA" id="ARBA00022723"/>
    </source>
</evidence>
<dbReference type="NCBIfam" id="TIGR00338">
    <property type="entry name" value="serB"/>
    <property type="match status" value="1"/>
</dbReference>
<sequence length="324" mass="35109">MDAFKPYPLKKQSRLYRQFPSLRRYNPFSVKQAGWILFGPSILPSHLEHISFYLGEDVEPVAGWTVADHTVLLMPGTLNPDIEEICQAIELDYASVDCLPELDQPGLAVFDMDSTAIQIECIDEIAALAGVGEQVSEVTERAMQGELDFEQSLRERVAALKGADMAILTQVRDSLPLMPGMGQLVATLKHFGWKVAIASGGFTWFSDKLKQDLQLDHAESNQLVIDGNVLSGELTGNIVDAQRKADILRELADKFDIPATNTIAVGDGANDLVMMASAGLGIAFHAKPKVEAQAQAAVRFSDLVGVACILSASLIKTGQLSLKG</sequence>
<feature type="domain" description="Phosphoserine phosphatase N-terminal" evidence="15">
    <location>
        <begin position="31"/>
        <end position="95"/>
    </location>
</feature>
<evidence type="ECO:0000256" key="14">
    <source>
        <dbReference type="PIRSR" id="PIRSR604469-1"/>
    </source>
</evidence>
<dbReference type="CDD" id="cd07500">
    <property type="entry name" value="HAD_PSP"/>
    <property type="match status" value="1"/>
</dbReference>
<dbReference type="SFLD" id="SFLDF00029">
    <property type="entry name" value="phosphoserine_phosphatase"/>
    <property type="match status" value="1"/>
</dbReference>
<dbReference type="FunFam" id="1.10.150.210:FF:000001">
    <property type="entry name" value="Phosphoserine phosphatase"/>
    <property type="match status" value="1"/>
</dbReference>
<dbReference type="PANTHER" id="PTHR43344">
    <property type="entry name" value="PHOSPHOSERINE PHOSPHATASE"/>
    <property type="match status" value="1"/>
</dbReference>
<dbReference type="EC" id="3.1.3.3" evidence="4"/>
<dbReference type="InterPro" id="IPR036412">
    <property type="entry name" value="HAD-like_sf"/>
</dbReference>
<comment type="similarity">
    <text evidence="3">Belongs to the HAD-like hydrolase superfamily. SerB family.</text>
</comment>
<evidence type="ECO:0000256" key="12">
    <source>
        <dbReference type="ARBA" id="ARBA00048138"/>
    </source>
</evidence>
<dbReference type="GO" id="GO:0000287">
    <property type="term" value="F:magnesium ion binding"/>
    <property type="evidence" value="ECO:0007669"/>
    <property type="project" value="TreeGrafter"/>
</dbReference>
<evidence type="ECO:0000256" key="3">
    <source>
        <dbReference type="ARBA" id="ARBA00009184"/>
    </source>
</evidence>
<reference evidence="16 17" key="1">
    <citation type="submission" date="2016-05" db="EMBL/GenBank/DDBJ databases">
        <title>Genomic Taxonomy of the Vibrionaceae.</title>
        <authorList>
            <person name="Gomez-Gil B."/>
            <person name="Enciso-Ibarra J."/>
        </authorList>
    </citation>
    <scope>NUCLEOTIDE SEQUENCE [LARGE SCALE GENOMIC DNA]</scope>
    <source>
        <strain evidence="16 17">CAIM 1920</strain>
    </source>
</reference>
<keyword evidence="6" id="KW-0028">Amino-acid biosynthesis</keyword>
<feature type="active site" description="Nucleophile" evidence="14">
    <location>
        <position position="111"/>
    </location>
</feature>
<dbReference type="SUPFAM" id="SSF56784">
    <property type="entry name" value="HAD-like"/>
    <property type="match status" value="1"/>
</dbReference>
<keyword evidence="9" id="KW-0460">Magnesium</keyword>
<dbReference type="SFLD" id="SFLDG01136">
    <property type="entry name" value="C1.6:_Phosphoserine_Phosphatas"/>
    <property type="match status" value="1"/>
</dbReference>
<gene>
    <name evidence="16" type="ORF">A8L45_09555</name>
</gene>
<dbReference type="Gene3D" id="3.40.50.1000">
    <property type="entry name" value="HAD superfamily/HAD-like"/>
    <property type="match status" value="1"/>
</dbReference>
<evidence type="ECO:0000256" key="10">
    <source>
        <dbReference type="ARBA" id="ARBA00023299"/>
    </source>
</evidence>
<evidence type="ECO:0000313" key="16">
    <source>
        <dbReference type="EMBL" id="ODA33619.1"/>
    </source>
</evidence>
<evidence type="ECO:0000256" key="1">
    <source>
        <dbReference type="ARBA" id="ARBA00001946"/>
    </source>
</evidence>
<evidence type="ECO:0000256" key="9">
    <source>
        <dbReference type="ARBA" id="ARBA00022842"/>
    </source>
</evidence>
<comment type="cofactor">
    <cofactor evidence="1">
        <name>Mg(2+)</name>
        <dbReference type="ChEBI" id="CHEBI:18420"/>
    </cofactor>
</comment>
<keyword evidence="10" id="KW-0718">Serine biosynthesis</keyword>
<evidence type="ECO:0000256" key="2">
    <source>
        <dbReference type="ARBA" id="ARBA00005135"/>
    </source>
</evidence>
<dbReference type="UniPathway" id="UPA00135">
    <property type="reaction ID" value="UER00198"/>
</dbReference>
<dbReference type="InterPro" id="IPR050582">
    <property type="entry name" value="HAD-like_SerB"/>
</dbReference>
<comment type="catalytic activity">
    <reaction evidence="13">
        <text>O-phospho-D-serine + H2O = D-serine + phosphate</text>
        <dbReference type="Rhea" id="RHEA:24873"/>
        <dbReference type="ChEBI" id="CHEBI:15377"/>
        <dbReference type="ChEBI" id="CHEBI:35247"/>
        <dbReference type="ChEBI" id="CHEBI:43474"/>
        <dbReference type="ChEBI" id="CHEBI:58680"/>
        <dbReference type="EC" id="3.1.3.3"/>
    </reaction>
</comment>
<dbReference type="AlphaFoldDB" id="A0A1C3EK63"/>
<keyword evidence="8" id="KW-0378">Hydrolase</keyword>
<protein>
    <recommendedName>
        <fullName evidence="5">Phosphoserine phosphatase</fullName>
        <ecNumber evidence="4">3.1.3.3</ecNumber>
    </recommendedName>
    <alternativeName>
        <fullName evidence="11">O-phosphoserine phosphohydrolase</fullName>
    </alternativeName>
</protein>
<dbReference type="Pfam" id="PF18429">
    <property type="entry name" value="DUF5609"/>
    <property type="match status" value="1"/>
</dbReference>
<dbReference type="PANTHER" id="PTHR43344:SF2">
    <property type="entry name" value="PHOSPHOSERINE PHOSPHATASE"/>
    <property type="match status" value="1"/>
</dbReference>
<proteinExistence type="inferred from homology"/>
<dbReference type="Gene3D" id="3.30.70.2020">
    <property type="match status" value="1"/>
</dbReference>
<comment type="caution">
    <text evidence="16">The sequence shown here is derived from an EMBL/GenBank/DDBJ whole genome shotgun (WGS) entry which is preliminary data.</text>
</comment>
<dbReference type="GO" id="GO:0006564">
    <property type="term" value="P:L-serine biosynthetic process"/>
    <property type="evidence" value="ECO:0007669"/>
    <property type="project" value="UniProtKB-KW"/>
</dbReference>
<organism evidence="16 17">
    <name type="scientific">Veronia pacifica</name>
    <dbReference type="NCBI Taxonomy" id="1080227"/>
    <lineage>
        <taxon>Bacteria</taxon>
        <taxon>Pseudomonadati</taxon>
        <taxon>Pseudomonadota</taxon>
        <taxon>Gammaproteobacteria</taxon>
        <taxon>Vibrionales</taxon>
        <taxon>Vibrionaceae</taxon>
        <taxon>Veronia</taxon>
    </lineage>
</organism>
<dbReference type="Gene3D" id="1.10.150.210">
    <property type="entry name" value="Phosphoserine phosphatase, domain 2"/>
    <property type="match status" value="1"/>
</dbReference>
<evidence type="ECO:0000313" key="17">
    <source>
        <dbReference type="Proteomes" id="UP000094936"/>
    </source>
</evidence>
<comment type="pathway">
    <text evidence="2">Amino-acid biosynthesis; L-serine biosynthesis; L-serine from 3-phospho-D-glycerate: step 3/3.</text>
</comment>
<evidence type="ECO:0000256" key="13">
    <source>
        <dbReference type="ARBA" id="ARBA00048523"/>
    </source>
</evidence>
<comment type="catalytic activity">
    <reaction evidence="12">
        <text>O-phospho-L-serine + H2O = L-serine + phosphate</text>
        <dbReference type="Rhea" id="RHEA:21208"/>
        <dbReference type="ChEBI" id="CHEBI:15377"/>
        <dbReference type="ChEBI" id="CHEBI:33384"/>
        <dbReference type="ChEBI" id="CHEBI:43474"/>
        <dbReference type="ChEBI" id="CHEBI:57524"/>
        <dbReference type="EC" id="3.1.3.3"/>
    </reaction>
</comment>
<dbReference type="SFLD" id="SFLDG01137">
    <property type="entry name" value="C1.6.1:_Phosphoserine_Phosphat"/>
    <property type="match status" value="1"/>
</dbReference>
<dbReference type="InterPro" id="IPR004469">
    <property type="entry name" value="PSP"/>
</dbReference>
<accession>A0A1C3EK63</accession>
<evidence type="ECO:0000256" key="4">
    <source>
        <dbReference type="ARBA" id="ARBA00012640"/>
    </source>
</evidence>
<dbReference type="RefSeq" id="WP_068901632.1">
    <property type="nucleotide sequence ID" value="NZ_JBHUIF010000031.1"/>
</dbReference>
<dbReference type="NCBIfam" id="TIGR01488">
    <property type="entry name" value="HAD-SF-IB"/>
    <property type="match status" value="1"/>
</dbReference>
<dbReference type="GO" id="GO:0036424">
    <property type="term" value="F:L-phosphoserine phosphatase activity"/>
    <property type="evidence" value="ECO:0007669"/>
    <property type="project" value="InterPro"/>
</dbReference>
<evidence type="ECO:0000256" key="6">
    <source>
        <dbReference type="ARBA" id="ARBA00022605"/>
    </source>
</evidence>
<evidence type="ECO:0000256" key="11">
    <source>
        <dbReference type="ARBA" id="ARBA00031693"/>
    </source>
</evidence>
<dbReference type="InterPro" id="IPR023214">
    <property type="entry name" value="HAD_sf"/>
</dbReference>
<dbReference type="GO" id="GO:0005737">
    <property type="term" value="C:cytoplasm"/>
    <property type="evidence" value="ECO:0007669"/>
    <property type="project" value="TreeGrafter"/>
</dbReference>
<dbReference type="EMBL" id="LYBM01000014">
    <property type="protein sequence ID" value="ODA33619.1"/>
    <property type="molecule type" value="Genomic_DNA"/>
</dbReference>
<dbReference type="Pfam" id="PF00702">
    <property type="entry name" value="Hydrolase"/>
    <property type="match status" value="1"/>
</dbReference>